<feature type="transmembrane region" description="Helical" evidence="1">
    <location>
        <begin position="357"/>
        <end position="377"/>
    </location>
</feature>
<accession>A0A285RKM8</accession>
<dbReference type="PIRSF" id="PIRSF028704">
    <property type="entry name" value="UPC028704"/>
    <property type="match status" value="1"/>
</dbReference>
<feature type="transmembrane region" description="Helical" evidence="1">
    <location>
        <begin position="138"/>
        <end position="165"/>
    </location>
</feature>
<feature type="transmembrane region" description="Helical" evidence="1">
    <location>
        <begin position="293"/>
        <end position="309"/>
    </location>
</feature>
<reference evidence="3" key="1">
    <citation type="submission" date="2017-08" db="EMBL/GenBank/DDBJ databases">
        <authorList>
            <person name="Varghese N."/>
            <person name="Submissions S."/>
        </authorList>
    </citation>
    <scope>NUCLEOTIDE SEQUENCE [LARGE SCALE GENOMIC DNA]</scope>
    <source>
        <strain evidence="3">JA276</strain>
    </source>
</reference>
<feature type="transmembrane region" description="Helical" evidence="1">
    <location>
        <begin position="207"/>
        <end position="227"/>
    </location>
</feature>
<dbReference type="PANTHER" id="PTHR38592:SF3">
    <property type="entry name" value="BLL4819 PROTEIN"/>
    <property type="match status" value="1"/>
</dbReference>
<dbReference type="PANTHER" id="PTHR38592">
    <property type="entry name" value="BLL4819 PROTEIN"/>
    <property type="match status" value="1"/>
</dbReference>
<feature type="transmembrane region" description="Helical" evidence="1">
    <location>
        <begin position="93"/>
        <end position="118"/>
    </location>
</feature>
<organism evidence="2 3">
    <name type="scientific">Rhodobacter maris</name>
    <dbReference type="NCBI Taxonomy" id="446682"/>
    <lineage>
        <taxon>Bacteria</taxon>
        <taxon>Pseudomonadati</taxon>
        <taxon>Pseudomonadota</taxon>
        <taxon>Alphaproteobacteria</taxon>
        <taxon>Rhodobacterales</taxon>
        <taxon>Rhodobacter group</taxon>
        <taxon>Rhodobacter</taxon>
    </lineage>
</organism>
<feature type="transmembrane region" description="Helical" evidence="1">
    <location>
        <begin position="56"/>
        <end position="73"/>
    </location>
</feature>
<dbReference type="AlphaFoldDB" id="A0A285RKM8"/>
<dbReference type="EMBL" id="OBMT01000001">
    <property type="protein sequence ID" value="SOB94650.1"/>
    <property type="molecule type" value="Genomic_DNA"/>
</dbReference>
<sequence length="390" mass="43142">MFDFRSAPQPGGLPQGARDPRLDFFRGLSLVMIYINHVPGTIYENFTSRNFGHSDAAEGFVFMSGCAAALAYGPRLRDGMNWPGIRKIWGRAWLLYMVHILTAVWAIAIAASAALWFGGEEMLHHNAFGPLNDRPLQFLIGIATLGHQLGYVNILPMYAVILLGAPFLIRLGQRSPKGLLAFTFGFWVLTGFTRLDPPNYPFEGGWFFNPFAWQLLFCLGILTGLALRGGQRFVPVTPWLIWPAVAWLIFSAIWVQSPGMMEGLGHAIWLMRQWGVPFFLVEFDKTYVSGPRLLHFMALAYVLSLPWGVPKLAAARWAKPIRTLGKQGLQVFALGTVLAILSQAVKTSHPAGFAQDSVLILGGLAIQWAFAAIREYIKPHPTHPAKAAAA</sequence>
<gene>
    <name evidence="2" type="ORF">SAMN05877831_101559</name>
</gene>
<feature type="transmembrane region" description="Helical" evidence="1">
    <location>
        <begin position="329"/>
        <end position="345"/>
    </location>
</feature>
<keyword evidence="1" id="KW-0812">Transmembrane</keyword>
<dbReference type="OrthoDB" id="9775975at2"/>
<dbReference type="Proteomes" id="UP000219111">
    <property type="component" value="Unassembled WGS sequence"/>
</dbReference>
<dbReference type="Pfam" id="PF10129">
    <property type="entry name" value="OpgC_C"/>
    <property type="match status" value="1"/>
</dbReference>
<evidence type="ECO:0000256" key="1">
    <source>
        <dbReference type="SAM" id="Phobius"/>
    </source>
</evidence>
<dbReference type="RefSeq" id="WP_097068550.1">
    <property type="nucleotide sequence ID" value="NZ_OBMT01000001.1"/>
</dbReference>
<evidence type="ECO:0008006" key="4">
    <source>
        <dbReference type="Google" id="ProtNLM"/>
    </source>
</evidence>
<keyword evidence="1" id="KW-1133">Transmembrane helix</keyword>
<protein>
    <recommendedName>
        <fullName evidence="4">OpgC protein</fullName>
    </recommendedName>
</protein>
<keyword evidence="1" id="KW-0472">Membrane</keyword>
<dbReference type="InterPro" id="IPR014550">
    <property type="entry name" value="UCP028704_OpgC"/>
</dbReference>
<feature type="transmembrane region" description="Helical" evidence="1">
    <location>
        <begin position="239"/>
        <end position="257"/>
    </location>
</feature>
<evidence type="ECO:0000313" key="2">
    <source>
        <dbReference type="EMBL" id="SOB94650.1"/>
    </source>
</evidence>
<proteinExistence type="predicted"/>
<evidence type="ECO:0000313" key="3">
    <source>
        <dbReference type="Proteomes" id="UP000219111"/>
    </source>
</evidence>
<feature type="transmembrane region" description="Helical" evidence="1">
    <location>
        <begin position="177"/>
        <end position="195"/>
    </location>
</feature>
<name>A0A285RKM8_9RHOB</name>
<keyword evidence="3" id="KW-1185">Reference proteome</keyword>